<sequence length="277" mass="31364">MKFDRQKTFPYPVLRPFSDDYLDVDFQTNTEFTISGNEIALDCTFITSSEELQAEIDKGFAKFVSIVSCRDTYFRKVIQTDQQAFSVKLDADSLRGEVLVDSYIVAVKDINGFRSQDINPEFGQEAFFFTAGQILAQDETNAIYIDRELFKPLSSVFELVKNEQLSGGKWKVGVDQDNVQIEVSPEMKESIDNARNSKTSRAVLINSLYFSAVTQAIQMLKDVGDFGDLKWARVMSQQIHNKGLDVESQDAYVIAQELMKHPLNVLRANVFQGESNV</sequence>
<evidence type="ECO:0008006" key="3">
    <source>
        <dbReference type="Google" id="ProtNLM"/>
    </source>
</evidence>
<protein>
    <recommendedName>
        <fullName evidence="3">DUF932 domain-containing protein</fullName>
    </recommendedName>
</protein>
<reference evidence="1" key="1">
    <citation type="submission" date="2023-05" db="EMBL/GenBank/DDBJ databases">
        <title>Limnohabitans sp. strain HM2-2 Genome sequencing and assembly.</title>
        <authorList>
            <person name="Jung Y."/>
        </authorList>
    </citation>
    <scope>NUCLEOTIDE SEQUENCE</scope>
    <source>
        <strain evidence="1">HM2-2</strain>
    </source>
</reference>
<dbReference type="Proteomes" id="UP001431902">
    <property type="component" value="Unassembled WGS sequence"/>
</dbReference>
<proteinExistence type="predicted"/>
<dbReference type="RefSeq" id="WP_283225358.1">
    <property type="nucleotide sequence ID" value="NZ_JASGBH010000012.1"/>
</dbReference>
<organism evidence="1 2">
    <name type="scientific">Limnohabitans lacus</name>
    <dbReference type="NCBI Taxonomy" id="3045173"/>
    <lineage>
        <taxon>Bacteria</taxon>
        <taxon>Pseudomonadati</taxon>
        <taxon>Pseudomonadota</taxon>
        <taxon>Betaproteobacteria</taxon>
        <taxon>Burkholderiales</taxon>
        <taxon>Comamonadaceae</taxon>
        <taxon>Limnohabitans</taxon>
    </lineage>
</organism>
<gene>
    <name evidence="1" type="ORF">QLQ16_14335</name>
</gene>
<keyword evidence="2" id="KW-1185">Reference proteome</keyword>
<comment type="caution">
    <text evidence="1">The sequence shown here is derived from an EMBL/GenBank/DDBJ whole genome shotgun (WGS) entry which is preliminary data.</text>
</comment>
<evidence type="ECO:0000313" key="1">
    <source>
        <dbReference type="EMBL" id="MDI9235014.1"/>
    </source>
</evidence>
<name>A0ABT6XA61_9BURK</name>
<accession>A0ABT6XA61</accession>
<dbReference type="EMBL" id="JASGBH010000012">
    <property type="protein sequence ID" value="MDI9235014.1"/>
    <property type="molecule type" value="Genomic_DNA"/>
</dbReference>
<evidence type="ECO:0000313" key="2">
    <source>
        <dbReference type="Proteomes" id="UP001431902"/>
    </source>
</evidence>